<protein>
    <submittedName>
        <fullName evidence="1">Uncharacterized protein</fullName>
    </submittedName>
</protein>
<evidence type="ECO:0000313" key="1">
    <source>
        <dbReference type="EMBL" id="GBM69027.1"/>
    </source>
</evidence>
<name>A0A4Y2HUA3_ARAVE</name>
<organism evidence="1 2">
    <name type="scientific">Araneus ventricosus</name>
    <name type="common">Orbweaver spider</name>
    <name type="synonym">Epeira ventricosa</name>
    <dbReference type="NCBI Taxonomy" id="182803"/>
    <lineage>
        <taxon>Eukaryota</taxon>
        <taxon>Metazoa</taxon>
        <taxon>Ecdysozoa</taxon>
        <taxon>Arthropoda</taxon>
        <taxon>Chelicerata</taxon>
        <taxon>Arachnida</taxon>
        <taxon>Araneae</taxon>
        <taxon>Araneomorphae</taxon>
        <taxon>Entelegynae</taxon>
        <taxon>Araneoidea</taxon>
        <taxon>Araneidae</taxon>
        <taxon>Araneus</taxon>
    </lineage>
</organism>
<accession>A0A4Y2HUA3</accession>
<sequence length="111" mass="12598">MDWVRSGIFLFRGGPTHPKVSTSGLKVPKGKMSTPPAARISKFRHEQNCTLSKIPLSDKLLLTRFSNPLYSVLFIPLPNINTAINRLIQRAFPKLFGCADHLFSKKYFENH</sequence>
<evidence type="ECO:0000313" key="2">
    <source>
        <dbReference type="Proteomes" id="UP000499080"/>
    </source>
</evidence>
<dbReference type="AlphaFoldDB" id="A0A4Y2HUA3"/>
<proteinExistence type="predicted"/>
<keyword evidence="2" id="KW-1185">Reference proteome</keyword>
<comment type="caution">
    <text evidence="1">The sequence shown here is derived from an EMBL/GenBank/DDBJ whole genome shotgun (WGS) entry which is preliminary data.</text>
</comment>
<reference evidence="1 2" key="1">
    <citation type="journal article" date="2019" name="Sci. Rep.">
        <title>Orb-weaving spider Araneus ventricosus genome elucidates the spidroin gene catalogue.</title>
        <authorList>
            <person name="Kono N."/>
            <person name="Nakamura H."/>
            <person name="Ohtoshi R."/>
            <person name="Moran D.A.P."/>
            <person name="Shinohara A."/>
            <person name="Yoshida Y."/>
            <person name="Fujiwara M."/>
            <person name="Mori M."/>
            <person name="Tomita M."/>
            <person name="Arakawa K."/>
        </authorList>
    </citation>
    <scope>NUCLEOTIDE SEQUENCE [LARGE SCALE GENOMIC DNA]</scope>
</reference>
<dbReference type="EMBL" id="BGPR01002174">
    <property type="protein sequence ID" value="GBM69027.1"/>
    <property type="molecule type" value="Genomic_DNA"/>
</dbReference>
<gene>
    <name evidence="1" type="ORF">AVEN_236136_1</name>
</gene>
<dbReference type="Proteomes" id="UP000499080">
    <property type="component" value="Unassembled WGS sequence"/>
</dbReference>